<sequence>MNYKIGQKLRGKVTGIQPYGAFVMLNNHQQGLIHISECKSGVVKNLANELAVGKEVDVVVLDIEQYNGKISLSLRQSQMQRHDDQLPVKYHNIRKRYWTNYHLEYGFTSIANKQGEWITEALDRI</sequence>
<dbReference type="STRING" id="907931.GCA_000165675_01910"/>
<dbReference type="GO" id="GO:0003735">
    <property type="term" value="F:structural constituent of ribosome"/>
    <property type="evidence" value="ECO:0007669"/>
    <property type="project" value="TreeGrafter"/>
</dbReference>
<dbReference type="InterPro" id="IPR050437">
    <property type="entry name" value="Ribos_protein_bS1-like"/>
</dbReference>
<protein>
    <recommendedName>
        <fullName evidence="1">S1 motif domain-containing protein</fullName>
    </recommendedName>
</protein>
<feature type="domain" description="S1 motif" evidence="1">
    <location>
        <begin position="6"/>
        <end position="75"/>
    </location>
</feature>
<dbReference type="Pfam" id="PF00575">
    <property type="entry name" value="S1"/>
    <property type="match status" value="1"/>
</dbReference>
<keyword evidence="3" id="KW-1185">Reference proteome</keyword>
<dbReference type="RefSeq" id="WP_010006637.1">
    <property type="nucleotide sequence ID" value="NZ_JAGYGP010000005.1"/>
</dbReference>
<dbReference type="EMBL" id="PUFI01000016">
    <property type="protein sequence ID" value="TDG67182.1"/>
    <property type="molecule type" value="Genomic_DNA"/>
</dbReference>
<evidence type="ECO:0000313" key="3">
    <source>
        <dbReference type="Proteomes" id="UP000295681"/>
    </source>
</evidence>
<dbReference type="SMART" id="SM00316">
    <property type="entry name" value="S1"/>
    <property type="match status" value="1"/>
</dbReference>
<dbReference type="PANTHER" id="PTHR10724">
    <property type="entry name" value="30S RIBOSOMAL PROTEIN S1"/>
    <property type="match status" value="1"/>
</dbReference>
<dbReference type="InterPro" id="IPR003029">
    <property type="entry name" value="S1_domain"/>
</dbReference>
<reference evidence="2 3" key="1">
    <citation type="journal article" date="2019" name="Appl. Microbiol. Biotechnol.">
        <title>Uncovering carbohydrate metabolism through a genotype-phenotype association study of 56 lactic acid bacteria genomes.</title>
        <authorList>
            <person name="Buron-Moles G."/>
            <person name="Chailyan A."/>
            <person name="Dolejs I."/>
            <person name="Forster J."/>
            <person name="Miks M.H."/>
        </authorList>
    </citation>
    <scope>NUCLEOTIDE SEQUENCE [LARGE SCALE GENOMIC DNA]</scope>
    <source>
        <strain evidence="2 3">ATCC 700006</strain>
    </source>
</reference>
<proteinExistence type="predicted"/>
<dbReference type="PROSITE" id="PS50126">
    <property type="entry name" value="S1"/>
    <property type="match status" value="1"/>
</dbReference>
<dbReference type="CDD" id="cd00164">
    <property type="entry name" value="S1_like"/>
    <property type="match status" value="1"/>
</dbReference>
<dbReference type="NCBIfam" id="NF040579">
    <property type="entry name" value="S1_dom_CvfD"/>
    <property type="match status" value="1"/>
</dbReference>
<name>A0A4R5N6B3_9LACO</name>
<dbReference type="GO" id="GO:0003729">
    <property type="term" value="F:mRNA binding"/>
    <property type="evidence" value="ECO:0007669"/>
    <property type="project" value="TreeGrafter"/>
</dbReference>
<dbReference type="Gene3D" id="2.40.50.140">
    <property type="entry name" value="Nucleic acid-binding proteins"/>
    <property type="match status" value="1"/>
</dbReference>
<dbReference type="Proteomes" id="UP000295681">
    <property type="component" value="Unassembled WGS sequence"/>
</dbReference>
<dbReference type="AlphaFoldDB" id="A0A4R5N6B3"/>
<accession>A0A4R5N6B3</accession>
<dbReference type="InterPro" id="IPR012340">
    <property type="entry name" value="NA-bd_OB-fold"/>
</dbReference>
<comment type="caution">
    <text evidence="2">The sequence shown here is derived from an EMBL/GenBank/DDBJ whole genome shotgun (WGS) entry which is preliminary data.</text>
</comment>
<dbReference type="SUPFAM" id="SSF50249">
    <property type="entry name" value="Nucleic acid-binding proteins"/>
    <property type="match status" value="1"/>
</dbReference>
<gene>
    <name evidence="2" type="ORF">C5L23_000136</name>
</gene>
<evidence type="ECO:0000259" key="1">
    <source>
        <dbReference type="PROSITE" id="PS50126"/>
    </source>
</evidence>
<dbReference type="GO" id="GO:0006412">
    <property type="term" value="P:translation"/>
    <property type="evidence" value="ECO:0007669"/>
    <property type="project" value="TreeGrafter"/>
</dbReference>
<evidence type="ECO:0000313" key="2">
    <source>
        <dbReference type="EMBL" id="TDG67182.1"/>
    </source>
</evidence>
<organism evidence="2 3">
    <name type="scientific">Leuconostoc fallax</name>
    <dbReference type="NCBI Taxonomy" id="1251"/>
    <lineage>
        <taxon>Bacteria</taxon>
        <taxon>Bacillati</taxon>
        <taxon>Bacillota</taxon>
        <taxon>Bacilli</taxon>
        <taxon>Lactobacillales</taxon>
        <taxon>Lactobacillaceae</taxon>
        <taxon>Leuconostoc</taxon>
    </lineage>
</organism>